<comment type="caution">
    <text evidence="1">The sequence shown here is derived from an EMBL/GenBank/DDBJ whole genome shotgun (WGS) entry which is preliminary data.</text>
</comment>
<evidence type="ECO:0000313" key="1">
    <source>
        <dbReference type="EMBL" id="KAI5668596.1"/>
    </source>
</evidence>
<name>A0ACC0B7H3_CATRO</name>
<keyword evidence="2" id="KW-1185">Reference proteome</keyword>
<dbReference type="Proteomes" id="UP001060085">
    <property type="component" value="Linkage Group LG04"/>
</dbReference>
<proteinExistence type="predicted"/>
<protein>
    <submittedName>
        <fullName evidence="1">Uncharacterized protein</fullName>
    </submittedName>
</protein>
<accession>A0ACC0B7H3</accession>
<dbReference type="EMBL" id="CM044704">
    <property type="protein sequence ID" value="KAI5668596.1"/>
    <property type="molecule type" value="Genomic_DNA"/>
</dbReference>
<reference evidence="2" key="1">
    <citation type="journal article" date="2023" name="Nat. Plants">
        <title>Single-cell RNA sequencing provides a high-resolution roadmap for understanding the multicellular compartmentation of specialized metabolism.</title>
        <authorList>
            <person name="Sun S."/>
            <person name="Shen X."/>
            <person name="Li Y."/>
            <person name="Li Y."/>
            <person name="Wang S."/>
            <person name="Li R."/>
            <person name="Zhang H."/>
            <person name="Shen G."/>
            <person name="Guo B."/>
            <person name="Wei J."/>
            <person name="Xu J."/>
            <person name="St-Pierre B."/>
            <person name="Chen S."/>
            <person name="Sun C."/>
        </authorList>
    </citation>
    <scope>NUCLEOTIDE SEQUENCE [LARGE SCALE GENOMIC DNA]</scope>
</reference>
<sequence>MIQDLVWQAIGDQGEDFKRNGFEDESFQRRGRWYDSESARNRRAIARFEEHQRKVAGFKKMIQDLAWQVIGDQEEDLKKSKTVHYTVDGRVLAKKDLKTTDLLRRLGLDWCLFRGVLLEVWRISEDFASLVDSPLGYKKQQFLCLCSSNSPKQPSKESSGKELHLGSE</sequence>
<evidence type="ECO:0000313" key="2">
    <source>
        <dbReference type="Proteomes" id="UP001060085"/>
    </source>
</evidence>
<organism evidence="1 2">
    <name type="scientific">Catharanthus roseus</name>
    <name type="common">Madagascar periwinkle</name>
    <name type="synonym">Vinca rosea</name>
    <dbReference type="NCBI Taxonomy" id="4058"/>
    <lineage>
        <taxon>Eukaryota</taxon>
        <taxon>Viridiplantae</taxon>
        <taxon>Streptophyta</taxon>
        <taxon>Embryophyta</taxon>
        <taxon>Tracheophyta</taxon>
        <taxon>Spermatophyta</taxon>
        <taxon>Magnoliopsida</taxon>
        <taxon>eudicotyledons</taxon>
        <taxon>Gunneridae</taxon>
        <taxon>Pentapetalae</taxon>
        <taxon>asterids</taxon>
        <taxon>lamiids</taxon>
        <taxon>Gentianales</taxon>
        <taxon>Apocynaceae</taxon>
        <taxon>Rauvolfioideae</taxon>
        <taxon>Vinceae</taxon>
        <taxon>Catharanthinae</taxon>
        <taxon>Catharanthus</taxon>
    </lineage>
</organism>
<gene>
    <name evidence="1" type="ORF">M9H77_18449</name>
</gene>